<comment type="similarity">
    <text evidence="1">Belongs to the membrane fusion protein (MFP) (TC 8.A.1) family.</text>
</comment>
<feature type="domain" description="Multidrug resistance protein MdtA-like barrel-sandwich hybrid" evidence="4">
    <location>
        <begin position="59"/>
        <end position="191"/>
    </location>
</feature>
<evidence type="ECO:0000256" key="2">
    <source>
        <dbReference type="ARBA" id="ARBA00023054"/>
    </source>
</evidence>
<dbReference type="AlphaFoldDB" id="A0A1Q8EXC9"/>
<dbReference type="InterPro" id="IPR058625">
    <property type="entry name" value="MdtA-like_BSH"/>
</dbReference>
<dbReference type="Gene3D" id="2.40.30.170">
    <property type="match status" value="1"/>
</dbReference>
<keyword evidence="2" id="KW-0175">Coiled coil</keyword>
<evidence type="ECO:0000259" key="3">
    <source>
        <dbReference type="Pfam" id="PF25876"/>
    </source>
</evidence>
<dbReference type="Pfam" id="PF25917">
    <property type="entry name" value="BSH_RND"/>
    <property type="match status" value="1"/>
</dbReference>
<dbReference type="NCBIfam" id="TIGR01730">
    <property type="entry name" value="RND_mfp"/>
    <property type="match status" value="1"/>
</dbReference>
<comment type="caution">
    <text evidence="5">The sequence shown here is derived from an EMBL/GenBank/DDBJ whole genome shotgun (WGS) entry which is preliminary data.</text>
</comment>
<sequence length="356" mass="37820">MKRLPLLVCAGLALGACSKQEPAPEPVRPVLSFEVRAESEASLGRFAGSIQARYETNLGFRVPGRIAKRNVDVGAEVAKGALLATLDPTDQQNQLRSAQGDLARVQAQWINAQADARRQQQLFDRGVGAQAQLDIAQTNLKTTSASLEQAKASVRQASDQLAYSELRTDHGGVVTAWSAEAGQVVSAGQQVVTLARPDIKEAVIDLPAALVDQLPADVVFKVASQLDPSINTSATVREIEPQAQSATRTRRSRLSLTDTPPAFHLGTAVSVTLSSVIVPRIEVPLSALQEADGQTRVWIVDPQAQTVASREVTLLGRGPESALIGSGIKIGERVVSAGVNSLKPGQKVKIDEDSPR</sequence>
<dbReference type="PROSITE" id="PS51257">
    <property type="entry name" value="PROKAR_LIPOPROTEIN"/>
    <property type="match status" value="1"/>
</dbReference>
<protein>
    <submittedName>
        <fullName evidence="5">Efflux transporter periplasmic adaptor subunit</fullName>
    </submittedName>
</protein>
<organism evidence="5 6">
    <name type="scientific">Pseudomonas chlororaphis</name>
    <dbReference type="NCBI Taxonomy" id="587753"/>
    <lineage>
        <taxon>Bacteria</taxon>
        <taxon>Pseudomonadati</taxon>
        <taxon>Pseudomonadota</taxon>
        <taxon>Gammaproteobacteria</taxon>
        <taxon>Pseudomonadales</taxon>
        <taxon>Pseudomonadaceae</taxon>
        <taxon>Pseudomonas</taxon>
    </lineage>
</organism>
<proteinExistence type="inferred from homology"/>
<dbReference type="Gene3D" id="1.10.287.470">
    <property type="entry name" value="Helix hairpin bin"/>
    <property type="match status" value="1"/>
</dbReference>
<dbReference type="PANTHER" id="PTHR30469">
    <property type="entry name" value="MULTIDRUG RESISTANCE PROTEIN MDTA"/>
    <property type="match status" value="1"/>
</dbReference>
<dbReference type="Gene3D" id="2.40.50.100">
    <property type="match status" value="1"/>
</dbReference>
<evidence type="ECO:0000313" key="6">
    <source>
        <dbReference type="Proteomes" id="UP000185578"/>
    </source>
</evidence>
<dbReference type="GO" id="GO:0015562">
    <property type="term" value="F:efflux transmembrane transporter activity"/>
    <property type="evidence" value="ECO:0007669"/>
    <property type="project" value="TreeGrafter"/>
</dbReference>
<dbReference type="Proteomes" id="UP000185578">
    <property type="component" value="Unassembled WGS sequence"/>
</dbReference>
<dbReference type="PANTHER" id="PTHR30469:SF15">
    <property type="entry name" value="HLYD FAMILY OF SECRETION PROTEINS"/>
    <property type="match status" value="1"/>
</dbReference>
<dbReference type="EMBL" id="MSCT01000002">
    <property type="protein sequence ID" value="OLF56457.1"/>
    <property type="molecule type" value="Genomic_DNA"/>
</dbReference>
<dbReference type="InterPro" id="IPR058624">
    <property type="entry name" value="MdtA-like_HH"/>
</dbReference>
<dbReference type="RefSeq" id="WP_075117270.1">
    <property type="nucleotide sequence ID" value="NZ_MSCT01000002.1"/>
</dbReference>
<dbReference type="InterPro" id="IPR006143">
    <property type="entry name" value="RND_pump_MFP"/>
</dbReference>
<reference evidence="5 6" key="1">
    <citation type="submission" date="2016-12" db="EMBL/GenBank/DDBJ databases">
        <authorList>
            <person name="Song W.-J."/>
            <person name="Kurnit D.M."/>
        </authorList>
    </citation>
    <scope>NUCLEOTIDE SEQUENCE [LARGE SCALE GENOMIC DNA]</scope>
    <source>
        <strain evidence="5 6">PCL1601</strain>
    </source>
</reference>
<name>A0A1Q8EXC9_9PSED</name>
<dbReference type="SUPFAM" id="SSF111369">
    <property type="entry name" value="HlyD-like secretion proteins"/>
    <property type="match status" value="1"/>
</dbReference>
<dbReference type="GO" id="GO:1990281">
    <property type="term" value="C:efflux pump complex"/>
    <property type="evidence" value="ECO:0007669"/>
    <property type="project" value="TreeGrafter"/>
</dbReference>
<dbReference type="Pfam" id="PF25876">
    <property type="entry name" value="HH_MFP_RND"/>
    <property type="match status" value="1"/>
</dbReference>
<evidence type="ECO:0000256" key="1">
    <source>
        <dbReference type="ARBA" id="ARBA00009477"/>
    </source>
</evidence>
<feature type="domain" description="Multidrug resistance protein MdtA-like alpha-helical hairpin" evidence="3">
    <location>
        <begin position="94"/>
        <end position="164"/>
    </location>
</feature>
<dbReference type="Gene3D" id="2.40.420.20">
    <property type="match status" value="1"/>
</dbReference>
<evidence type="ECO:0000259" key="4">
    <source>
        <dbReference type="Pfam" id="PF25917"/>
    </source>
</evidence>
<gene>
    <name evidence="5" type="ORF">BTN82_00710</name>
</gene>
<dbReference type="OrthoDB" id="9813967at2"/>
<evidence type="ECO:0000313" key="5">
    <source>
        <dbReference type="EMBL" id="OLF56457.1"/>
    </source>
</evidence>
<accession>A0A1Q8EXC9</accession>